<evidence type="ECO:0008006" key="3">
    <source>
        <dbReference type="Google" id="ProtNLM"/>
    </source>
</evidence>
<gene>
    <name evidence="1" type="ORF">FRX48_03099</name>
</gene>
<reference evidence="1 2" key="1">
    <citation type="submission" date="2019-09" db="EMBL/GenBank/DDBJ databases">
        <title>The hologenome of the rock-dwelling lichen Lasallia pustulata.</title>
        <authorList>
            <person name="Greshake Tzovaras B."/>
            <person name="Segers F."/>
            <person name="Bicker A."/>
            <person name="Dal Grande F."/>
            <person name="Otte J."/>
            <person name="Hankeln T."/>
            <person name="Schmitt I."/>
            <person name="Ebersberger I."/>
        </authorList>
    </citation>
    <scope>NUCLEOTIDE SEQUENCE [LARGE SCALE GENOMIC DNA]</scope>
    <source>
        <strain evidence="1">A1-1</strain>
    </source>
</reference>
<dbReference type="InterPro" id="IPR016477">
    <property type="entry name" value="Fructo-/Ketosamine-3-kinase"/>
</dbReference>
<name>A0A5M8PXE7_9LECA</name>
<dbReference type="Pfam" id="PF03881">
    <property type="entry name" value="Fructosamin_kin"/>
    <property type="match status" value="1"/>
</dbReference>
<proteinExistence type="predicted"/>
<sequence length="106" mass="11946">MPEPVRFCARVAELHRTSVSPTGKFGFHVKNCHGKIPQATDWDSSWASNFTKLITGFFEMEIIVNGPWPEYTSAFQEVAAQVIPQLLEPLQSDGRTLKPYLVHDSL</sequence>
<evidence type="ECO:0000313" key="2">
    <source>
        <dbReference type="Proteomes" id="UP000324767"/>
    </source>
</evidence>
<dbReference type="OrthoDB" id="5772781at2759"/>
<evidence type="ECO:0000313" key="1">
    <source>
        <dbReference type="EMBL" id="KAA6413353.1"/>
    </source>
</evidence>
<dbReference type="Gene3D" id="3.90.1200.10">
    <property type="match status" value="1"/>
</dbReference>
<protein>
    <recommendedName>
        <fullName evidence="3">Protein-ribulosamine 3-kinase</fullName>
    </recommendedName>
</protein>
<accession>A0A5M8PXE7</accession>
<comment type="caution">
    <text evidence="1">The sequence shown here is derived from an EMBL/GenBank/DDBJ whole genome shotgun (WGS) entry which is preliminary data.</text>
</comment>
<dbReference type="Proteomes" id="UP000324767">
    <property type="component" value="Unassembled WGS sequence"/>
</dbReference>
<dbReference type="EMBL" id="VXIT01000004">
    <property type="protein sequence ID" value="KAA6413353.1"/>
    <property type="molecule type" value="Genomic_DNA"/>
</dbReference>
<dbReference type="AlphaFoldDB" id="A0A5M8PXE7"/>
<organism evidence="1 2">
    <name type="scientific">Lasallia pustulata</name>
    <dbReference type="NCBI Taxonomy" id="136370"/>
    <lineage>
        <taxon>Eukaryota</taxon>
        <taxon>Fungi</taxon>
        <taxon>Dikarya</taxon>
        <taxon>Ascomycota</taxon>
        <taxon>Pezizomycotina</taxon>
        <taxon>Lecanoromycetes</taxon>
        <taxon>OSLEUM clade</taxon>
        <taxon>Umbilicariomycetidae</taxon>
        <taxon>Umbilicariales</taxon>
        <taxon>Umbilicariaceae</taxon>
        <taxon>Lasallia</taxon>
    </lineage>
</organism>